<dbReference type="RefSeq" id="WP_188675319.1">
    <property type="nucleotide sequence ID" value="NZ_BMKA01000003.1"/>
</dbReference>
<dbReference type="GO" id="GO:0006208">
    <property type="term" value="P:pyrimidine nucleobase catabolic process"/>
    <property type="evidence" value="ECO:0007669"/>
    <property type="project" value="TreeGrafter"/>
</dbReference>
<dbReference type="EMBL" id="BMKA01000003">
    <property type="protein sequence ID" value="GGA21944.1"/>
    <property type="molecule type" value="Genomic_DNA"/>
</dbReference>
<dbReference type="GO" id="GO:0010181">
    <property type="term" value="F:FMN binding"/>
    <property type="evidence" value="ECO:0007669"/>
    <property type="project" value="InterPro"/>
</dbReference>
<reference evidence="3" key="2">
    <citation type="submission" date="2020-09" db="EMBL/GenBank/DDBJ databases">
        <authorList>
            <person name="Sun Q."/>
            <person name="Zhou Y."/>
        </authorList>
    </citation>
    <scope>NUCLEOTIDE SEQUENCE</scope>
    <source>
        <strain evidence="3">CGMCC 1.15880</strain>
    </source>
</reference>
<feature type="domain" description="Flavin reductase like" evidence="2">
    <location>
        <begin position="13"/>
        <end position="156"/>
    </location>
</feature>
<dbReference type="SMART" id="SM00903">
    <property type="entry name" value="Flavin_Reduct"/>
    <property type="match status" value="1"/>
</dbReference>
<gene>
    <name evidence="3" type="ORF">GCM10011498_23330</name>
</gene>
<evidence type="ECO:0000259" key="2">
    <source>
        <dbReference type="SMART" id="SM00903"/>
    </source>
</evidence>
<dbReference type="PANTHER" id="PTHR30466">
    <property type="entry name" value="FLAVIN REDUCTASE"/>
    <property type="match status" value="1"/>
</dbReference>
<comment type="caution">
    <text evidence="3">The sequence shown here is derived from an EMBL/GenBank/DDBJ whole genome shotgun (WGS) entry which is preliminary data.</text>
</comment>
<dbReference type="InterPro" id="IPR050268">
    <property type="entry name" value="NADH-dep_flavin_reductase"/>
</dbReference>
<proteinExistence type="predicted"/>
<evidence type="ECO:0000313" key="3">
    <source>
        <dbReference type="EMBL" id="GGA21944.1"/>
    </source>
</evidence>
<dbReference type="Pfam" id="PF01613">
    <property type="entry name" value="Flavin_Reduct"/>
    <property type="match status" value="1"/>
</dbReference>
<dbReference type="Gene3D" id="2.30.110.10">
    <property type="entry name" value="Electron Transport, Fmn-binding Protein, Chain A"/>
    <property type="match status" value="1"/>
</dbReference>
<name>A0A916QYV0_9RHOB</name>
<dbReference type="PANTHER" id="PTHR30466:SF1">
    <property type="entry name" value="FMN REDUCTASE (NADH) RUTF"/>
    <property type="match status" value="1"/>
</dbReference>
<accession>A0A916QYV0</accession>
<evidence type="ECO:0000256" key="1">
    <source>
        <dbReference type="ARBA" id="ARBA00023002"/>
    </source>
</evidence>
<dbReference type="InterPro" id="IPR002563">
    <property type="entry name" value="Flavin_Rdtase-like_dom"/>
</dbReference>
<evidence type="ECO:0000313" key="4">
    <source>
        <dbReference type="Proteomes" id="UP000628017"/>
    </source>
</evidence>
<keyword evidence="4" id="KW-1185">Reference proteome</keyword>
<reference evidence="3" key="1">
    <citation type="journal article" date="2014" name="Int. J. Syst. Evol. Microbiol.">
        <title>Complete genome sequence of Corynebacterium casei LMG S-19264T (=DSM 44701T), isolated from a smear-ripened cheese.</title>
        <authorList>
            <consortium name="US DOE Joint Genome Institute (JGI-PGF)"/>
            <person name="Walter F."/>
            <person name="Albersmeier A."/>
            <person name="Kalinowski J."/>
            <person name="Ruckert C."/>
        </authorList>
    </citation>
    <scope>NUCLEOTIDE SEQUENCE</scope>
    <source>
        <strain evidence="3">CGMCC 1.15880</strain>
    </source>
</reference>
<keyword evidence="1" id="KW-0560">Oxidoreductase</keyword>
<dbReference type="SUPFAM" id="SSF50475">
    <property type="entry name" value="FMN-binding split barrel"/>
    <property type="match status" value="1"/>
</dbReference>
<dbReference type="Proteomes" id="UP000628017">
    <property type="component" value="Unassembled WGS sequence"/>
</dbReference>
<protein>
    <recommendedName>
        <fullName evidence="2">Flavin reductase like domain-containing protein</fullName>
    </recommendedName>
</protein>
<sequence length="164" mass="17513">MQTIDPKELRVAFSSYPTGVTVVTARRADGTPVGFTANSFSSVSLDPPLLLVCPGKFLSSYSAFAECTRFAVNVLAQGQDDIADVFARSKGDRFAQVAHRIDAHGLPLINNAAAQFSCQTHRSIPMGDHSILIGQVLEFTQNDPLGLGYGGGRYLNLAPQLAAE</sequence>
<dbReference type="AlphaFoldDB" id="A0A916QYV0"/>
<dbReference type="GO" id="GO:0042602">
    <property type="term" value="F:riboflavin reductase (NADPH) activity"/>
    <property type="evidence" value="ECO:0007669"/>
    <property type="project" value="TreeGrafter"/>
</dbReference>
<organism evidence="3 4">
    <name type="scientific">Neptunicoccus cionae</name>
    <dbReference type="NCBI Taxonomy" id="2035344"/>
    <lineage>
        <taxon>Bacteria</taxon>
        <taxon>Pseudomonadati</taxon>
        <taxon>Pseudomonadota</taxon>
        <taxon>Alphaproteobacteria</taxon>
        <taxon>Rhodobacterales</taxon>
        <taxon>Paracoccaceae</taxon>
        <taxon>Neptunicoccus</taxon>
    </lineage>
</organism>
<dbReference type="InterPro" id="IPR012349">
    <property type="entry name" value="Split_barrel_FMN-bd"/>
</dbReference>